<name>A0A453DTT1_AEGTS</name>
<evidence type="ECO:0000313" key="1">
    <source>
        <dbReference type="EnsemblPlants" id="AET3Gv20082500.5"/>
    </source>
</evidence>
<reference evidence="1" key="5">
    <citation type="journal article" date="2021" name="G3 (Bethesda)">
        <title>Aegilops tauschii genome assembly Aet v5.0 features greater sequence contiguity and improved annotation.</title>
        <authorList>
            <person name="Wang L."/>
            <person name="Zhu T."/>
            <person name="Rodriguez J.C."/>
            <person name="Deal K.R."/>
            <person name="Dubcovsky J."/>
            <person name="McGuire P.E."/>
            <person name="Lux T."/>
            <person name="Spannagl M."/>
            <person name="Mayer K.F.X."/>
            <person name="Baldrich P."/>
            <person name="Meyers B.C."/>
            <person name="Huo N."/>
            <person name="Gu Y.Q."/>
            <person name="Zhou H."/>
            <person name="Devos K.M."/>
            <person name="Bennetzen J.L."/>
            <person name="Unver T."/>
            <person name="Budak H."/>
            <person name="Gulick P.J."/>
            <person name="Galiba G."/>
            <person name="Kalapos B."/>
            <person name="Nelson D.R."/>
            <person name="Li P."/>
            <person name="You F.M."/>
            <person name="Luo M.C."/>
            <person name="Dvorak J."/>
        </authorList>
    </citation>
    <scope>NUCLEOTIDE SEQUENCE [LARGE SCALE GENOMIC DNA]</scope>
    <source>
        <strain evidence="1">cv. AL8/78</strain>
    </source>
</reference>
<organism evidence="1 2">
    <name type="scientific">Aegilops tauschii subsp. strangulata</name>
    <name type="common">Goatgrass</name>
    <dbReference type="NCBI Taxonomy" id="200361"/>
    <lineage>
        <taxon>Eukaryota</taxon>
        <taxon>Viridiplantae</taxon>
        <taxon>Streptophyta</taxon>
        <taxon>Embryophyta</taxon>
        <taxon>Tracheophyta</taxon>
        <taxon>Spermatophyta</taxon>
        <taxon>Magnoliopsida</taxon>
        <taxon>Liliopsida</taxon>
        <taxon>Poales</taxon>
        <taxon>Poaceae</taxon>
        <taxon>BOP clade</taxon>
        <taxon>Pooideae</taxon>
        <taxon>Triticodae</taxon>
        <taxon>Triticeae</taxon>
        <taxon>Triticinae</taxon>
        <taxon>Aegilops</taxon>
    </lineage>
</organism>
<dbReference type="AlphaFoldDB" id="A0A453DTT1"/>
<sequence length="69" mass="7477">ADDSHGMDPAPLSRRHFCHALLRATQRTGTRPPRSTCAHAAAVVVCRSHPPCLLKPHPAATEHPSPHVF</sequence>
<evidence type="ECO:0000313" key="2">
    <source>
        <dbReference type="Proteomes" id="UP000015105"/>
    </source>
</evidence>
<dbReference type="Gramene" id="AET3Gv20082500.5">
    <property type="protein sequence ID" value="AET3Gv20082500.5"/>
    <property type="gene ID" value="AET3Gv20082500"/>
</dbReference>
<proteinExistence type="predicted"/>
<reference evidence="2" key="2">
    <citation type="journal article" date="2017" name="Nat. Plants">
        <title>The Aegilops tauschii genome reveals multiple impacts of transposons.</title>
        <authorList>
            <person name="Zhao G."/>
            <person name="Zou C."/>
            <person name="Li K."/>
            <person name="Wang K."/>
            <person name="Li T."/>
            <person name="Gao L."/>
            <person name="Zhang X."/>
            <person name="Wang H."/>
            <person name="Yang Z."/>
            <person name="Liu X."/>
            <person name="Jiang W."/>
            <person name="Mao L."/>
            <person name="Kong X."/>
            <person name="Jiao Y."/>
            <person name="Jia J."/>
        </authorList>
    </citation>
    <scope>NUCLEOTIDE SEQUENCE [LARGE SCALE GENOMIC DNA]</scope>
    <source>
        <strain evidence="2">cv. AL8/78</strain>
    </source>
</reference>
<reference evidence="1" key="3">
    <citation type="journal article" date="2017" name="Nature">
        <title>Genome sequence of the progenitor of the wheat D genome Aegilops tauschii.</title>
        <authorList>
            <person name="Luo M.C."/>
            <person name="Gu Y.Q."/>
            <person name="Puiu D."/>
            <person name="Wang H."/>
            <person name="Twardziok S.O."/>
            <person name="Deal K.R."/>
            <person name="Huo N."/>
            <person name="Zhu T."/>
            <person name="Wang L."/>
            <person name="Wang Y."/>
            <person name="McGuire P.E."/>
            <person name="Liu S."/>
            <person name="Long H."/>
            <person name="Ramasamy R.K."/>
            <person name="Rodriguez J.C."/>
            <person name="Van S.L."/>
            <person name="Yuan L."/>
            <person name="Wang Z."/>
            <person name="Xia Z."/>
            <person name="Xiao L."/>
            <person name="Anderson O.D."/>
            <person name="Ouyang S."/>
            <person name="Liang Y."/>
            <person name="Zimin A.V."/>
            <person name="Pertea G."/>
            <person name="Qi P."/>
            <person name="Bennetzen J.L."/>
            <person name="Dai X."/>
            <person name="Dawson M.W."/>
            <person name="Muller H.G."/>
            <person name="Kugler K."/>
            <person name="Rivarola-Duarte L."/>
            <person name="Spannagl M."/>
            <person name="Mayer K.F.X."/>
            <person name="Lu F.H."/>
            <person name="Bevan M.W."/>
            <person name="Leroy P."/>
            <person name="Li P."/>
            <person name="You F.M."/>
            <person name="Sun Q."/>
            <person name="Liu Z."/>
            <person name="Lyons E."/>
            <person name="Wicker T."/>
            <person name="Salzberg S.L."/>
            <person name="Devos K.M."/>
            <person name="Dvorak J."/>
        </authorList>
    </citation>
    <scope>NUCLEOTIDE SEQUENCE [LARGE SCALE GENOMIC DNA]</scope>
    <source>
        <strain evidence="1">cv. AL8/78</strain>
    </source>
</reference>
<protein>
    <submittedName>
        <fullName evidence="1">Uncharacterized protein</fullName>
    </submittedName>
</protein>
<keyword evidence="2" id="KW-1185">Reference proteome</keyword>
<reference evidence="2" key="1">
    <citation type="journal article" date="2014" name="Science">
        <title>Ancient hybridizations among the ancestral genomes of bread wheat.</title>
        <authorList>
            <consortium name="International Wheat Genome Sequencing Consortium,"/>
            <person name="Marcussen T."/>
            <person name="Sandve S.R."/>
            <person name="Heier L."/>
            <person name="Spannagl M."/>
            <person name="Pfeifer M."/>
            <person name="Jakobsen K.S."/>
            <person name="Wulff B.B."/>
            <person name="Steuernagel B."/>
            <person name="Mayer K.F."/>
            <person name="Olsen O.A."/>
        </authorList>
    </citation>
    <scope>NUCLEOTIDE SEQUENCE [LARGE SCALE GENOMIC DNA]</scope>
    <source>
        <strain evidence="2">cv. AL8/78</strain>
    </source>
</reference>
<dbReference type="Proteomes" id="UP000015105">
    <property type="component" value="Chromosome 3D"/>
</dbReference>
<dbReference type="EnsemblPlants" id="AET3Gv20082500.5">
    <property type="protein sequence ID" value="AET3Gv20082500.5"/>
    <property type="gene ID" value="AET3Gv20082500"/>
</dbReference>
<reference evidence="1" key="4">
    <citation type="submission" date="2019-03" db="UniProtKB">
        <authorList>
            <consortium name="EnsemblPlants"/>
        </authorList>
    </citation>
    <scope>IDENTIFICATION</scope>
</reference>
<accession>A0A453DTT1</accession>